<proteinExistence type="predicted"/>
<evidence type="ECO:0000313" key="1">
    <source>
        <dbReference type="Ensembl" id="ENSSPAP00000002089.1"/>
    </source>
</evidence>
<dbReference type="Ensembl" id="ENSSPAT00000002123.1">
    <property type="protein sequence ID" value="ENSSPAP00000002089.1"/>
    <property type="gene ID" value="ENSSPAG00000001603.1"/>
</dbReference>
<accession>A0A3B4Z600</accession>
<sequence>MHSAAEKLAVSTLNMLSEPNADCFEVCMCERLEQREDSLYFGVKAGGGRTHVYVLSKPAAPALLLASVCNTIPLSNSASH</sequence>
<protein>
    <submittedName>
        <fullName evidence="1">Uncharacterized protein</fullName>
    </submittedName>
</protein>
<dbReference type="AlphaFoldDB" id="A0A3B4Z600"/>
<reference evidence="1" key="1">
    <citation type="submission" date="2023-09" db="UniProtKB">
        <authorList>
            <consortium name="Ensembl"/>
        </authorList>
    </citation>
    <scope>IDENTIFICATION</scope>
</reference>
<name>A0A3B4Z600_9TELE</name>
<organism evidence="1">
    <name type="scientific">Stegastes partitus</name>
    <name type="common">bicolor damselfish</name>
    <dbReference type="NCBI Taxonomy" id="144197"/>
    <lineage>
        <taxon>Eukaryota</taxon>
        <taxon>Metazoa</taxon>
        <taxon>Chordata</taxon>
        <taxon>Craniata</taxon>
        <taxon>Vertebrata</taxon>
        <taxon>Euteleostomi</taxon>
        <taxon>Actinopterygii</taxon>
        <taxon>Neopterygii</taxon>
        <taxon>Teleostei</taxon>
        <taxon>Neoteleostei</taxon>
        <taxon>Acanthomorphata</taxon>
        <taxon>Ovalentaria</taxon>
        <taxon>Pomacentridae</taxon>
        <taxon>Stegastes</taxon>
    </lineage>
</organism>